<keyword evidence="1" id="KW-1185">Reference proteome</keyword>
<organism evidence="1 2">
    <name type="scientific">Ditylenchus dipsaci</name>
    <dbReference type="NCBI Taxonomy" id="166011"/>
    <lineage>
        <taxon>Eukaryota</taxon>
        <taxon>Metazoa</taxon>
        <taxon>Ecdysozoa</taxon>
        <taxon>Nematoda</taxon>
        <taxon>Chromadorea</taxon>
        <taxon>Rhabditida</taxon>
        <taxon>Tylenchina</taxon>
        <taxon>Tylenchomorpha</taxon>
        <taxon>Sphaerularioidea</taxon>
        <taxon>Anguinidae</taxon>
        <taxon>Anguininae</taxon>
        <taxon>Ditylenchus</taxon>
    </lineage>
</organism>
<protein>
    <submittedName>
        <fullName evidence="2">Uncharacterized protein</fullName>
    </submittedName>
</protein>
<proteinExistence type="predicted"/>
<evidence type="ECO:0000313" key="1">
    <source>
        <dbReference type="Proteomes" id="UP000887574"/>
    </source>
</evidence>
<name>A0A915DHZ5_9BILA</name>
<accession>A0A915DHZ5</accession>
<dbReference type="Proteomes" id="UP000887574">
    <property type="component" value="Unplaced"/>
</dbReference>
<evidence type="ECO:0000313" key="2">
    <source>
        <dbReference type="WBParaSite" id="jg19688.1"/>
    </source>
</evidence>
<dbReference type="AlphaFoldDB" id="A0A915DHZ5"/>
<dbReference type="WBParaSite" id="jg19688.1">
    <property type="protein sequence ID" value="jg19688.1"/>
    <property type="gene ID" value="jg19688"/>
</dbReference>
<reference evidence="2" key="1">
    <citation type="submission" date="2022-11" db="UniProtKB">
        <authorList>
            <consortium name="WormBaseParasite"/>
        </authorList>
    </citation>
    <scope>IDENTIFICATION</scope>
</reference>
<sequence>MNLRMDKNWLHYFVQLSVNLSQLKALEFYISKVTGTSMDEFFHTQRCYLHKVFESTRPIISQEFLVVQPREESNKKKASIYFGYPDKVHKGEHAPATVSDKRIPHTNYAGWIDQFIHLNRFNRLDWSIHPFESIQLAGLVNLSIELIQVDELINTTIRTSQLAGLIIHPFESIQLA</sequence>